<reference evidence="8 9" key="1">
    <citation type="submission" date="2017-04" db="EMBL/GenBank/DDBJ databases">
        <authorList>
            <person name="Afonso C.L."/>
            <person name="Miller P.J."/>
            <person name="Scott M.A."/>
            <person name="Spackman E."/>
            <person name="Goraichik I."/>
            <person name="Dimitrov K.M."/>
            <person name="Suarez D.L."/>
            <person name="Swayne D.E."/>
        </authorList>
    </citation>
    <scope>NUCLEOTIDE SEQUENCE [LARGE SCALE GENOMIC DNA]</scope>
    <source>
        <strain evidence="8 9">B5P</strain>
    </source>
</reference>
<name>A0A1X7PYR1_9HYPH</name>
<dbReference type="InterPro" id="IPR011067">
    <property type="entry name" value="Plasmid_toxin/cell-grow_inhib"/>
</dbReference>
<dbReference type="EMBL" id="FXBL01000004">
    <property type="protein sequence ID" value="SMH57321.1"/>
    <property type="molecule type" value="Genomic_DNA"/>
</dbReference>
<keyword evidence="9" id="KW-1185">Reference proteome</keyword>
<dbReference type="SUPFAM" id="SSF50118">
    <property type="entry name" value="Cell growth inhibitor/plasmid maintenance toxic component"/>
    <property type="match status" value="1"/>
</dbReference>
<keyword evidence="5" id="KW-0804">Transcription</keyword>
<dbReference type="GO" id="GO:0008657">
    <property type="term" value="F:DNA topoisomerase type II (double strand cut, ATP-hydrolyzing) inhibitor activity"/>
    <property type="evidence" value="ECO:0007669"/>
    <property type="project" value="InterPro"/>
</dbReference>
<dbReference type="GO" id="GO:0006276">
    <property type="term" value="P:plasmid maintenance"/>
    <property type="evidence" value="ECO:0007669"/>
    <property type="project" value="InterPro"/>
</dbReference>
<proteinExistence type="inferred from homology"/>
<dbReference type="AlphaFoldDB" id="A0A1X7PYR1"/>
<keyword evidence="3" id="KW-0678">Repressor</keyword>
<evidence type="ECO:0000256" key="7">
    <source>
        <dbReference type="ARBA" id="ARBA00033135"/>
    </source>
</evidence>
<evidence type="ECO:0000256" key="3">
    <source>
        <dbReference type="ARBA" id="ARBA00022491"/>
    </source>
</evidence>
<protein>
    <recommendedName>
        <fullName evidence="2">Toxin CcdB</fullName>
    </recommendedName>
    <alternativeName>
        <fullName evidence="7">Cytotoxic protein CcdB</fullName>
    </alternativeName>
    <alternativeName>
        <fullName evidence="6">Protein LetD</fullName>
    </alternativeName>
</protein>
<evidence type="ECO:0000313" key="8">
    <source>
        <dbReference type="EMBL" id="SMH57321.1"/>
    </source>
</evidence>
<dbReference type="Gene3D" id="2.30.30.110">
    <property type="match status" value="1"/>
</dbReference>
<organism evidence="8 9">
    <name type="scientific">Mesorhizobium australicum</name>
    <dbReference type="NCBI Taxonomy" id="536018"/>
    <lineage>
        <taxon>Bacteria</taxon>
        <taxon>Pseudomonadati</taxon>
        <taxon>Pseudomonadota</taxon>
        <taxon>Alphaproteobacteria</taxon>
        <taxon>Hyphomicrobiales</taxon>
        <taxon>Phyllobacteriaceae</taxon>
        <taxon>Mesorhizobium</taxon>
    </lineage>
</organism>
<evidence type="ECO:0000256" key="2">
    <source>
        <dbReference type="ARBA" id="ARBA00015075"/>
    </source>
</evidence>
<dbReference type="Proteomes" id="UP000193083">
    <property type="component" value="Unassembled WGS sequence"/>
</dbReference>
<evidence type="ECO:0000313" key="9">
    <source>
        <dbReference type="Proteomes" id="UP000193083"/>
    </source>
</evidence>
<evidence type="ECO:0000256" key="5">
    <source>
        <dbReference type="ARBA" id="ARBA00023163"/>
    </source>
</evidence>
<evidence type="ECO:0000256" key="4">
    <source>
        <dbReference type="ARBA" id="ARBA00023015"/>
    </source>
</evidence>
<keyword evidence="4" id="KW-0805">Transcription regulation</keyword>
<gene>
    <name evidence="8" type="ORF">SAMN02982922_5755</name>
</gene>
<dbReference type="InterPro" id="IPR002712">
    <property type="entry name" value="CcdB"/>
</dbReference>
<dbReference type="Pfam" id="PF01845">
    <property type="entry name" value="CcdB"/>
    <property type="match status" value="1"/>
</dbReference>
<comment type="similarity">
    <text evidence="1">Belongs to the CcdB toxin family.</text>
</comment>
<evidence type="ECO:0000256" key="6">
    <source>
        <dbReference type="ARBA" id="ARBA00029628"/>
    </source>
</evidence>
<evidence type="ECO:0000256" key="1">
    <source>
        <dbReference type="ARBA" id="ARBA00005230"/>
    </source>
</evidence>
<accession>A0A1X7PYR1</accession>
<sequence length="82" mass="9394">MQADIFERLHVRFCLPLMPDHPKLRPLLRLNPVFPVGDRRYVLHPQHAVSVPLSALRGRPIANLSAHRDEIVAALDFLHQGF</sequence>